<dbReference type="GO" id="GO:0005886">
    <property type="term" value="C:plasma membrane"/>
    <property type="evidence" value="ECO:0007669"/>
    <property type="project" value="TreeGrafter"/>
</dbReference>
<dbReference type="PANTHER" id="PTHR27001">
    <property type="entry name" value="OS01G0253100 PROTEIN"/>
    <property type="match status" value="1"/>
</dbReference>
<feature type="binding site" evidence="3">
    <location>
        <position position="111"/>
    </location>
    <ligand>
        <name>ATP</name>
        <dbReference type="ChEBI" id="CHEBI:30616"/>
    </ligand>
</feature>
<dbReference type="EMBL" id="VTPC01090934">
    <property type="protein sequence ID" value="KAF2880646.1"/>
    <property type="molecule type" value="Genomic_DNA"/>
</dbReference>
<dbReference type="SUPFAM" id="SSF56112">
    <property type="entry name" value="Protein kinase-like (PK-like)"/>
    <property type="match status" value="1"/>
</dbReference>
<dbReference type="Gene3D" id="1.10.510.10">
    <property type="entry name" value="Transferase(Phosphotransferase) domain 1"/>
    <property type="match status" value="1"/>
</dbReference>
<name>A0A8K0C8C3_IGNLU</name>
<proteinExistence type="predicted"/>
<dbReference type="PROSITE" id="PS50011">
    <property type="entry name" value="PROTEIN_KINASE_DOM"/>
    <property type="match status" value="1"/>
</dbReference>
<dbReference type="InterPro" id="IPR001245">
    <property type="entry name" value="Ser-Thr/Tyr_kinase_cat_dom"/>
</dbReference>
<evidence type="ECO:0000256" key="2">
    <source>
        <dbReference type="ARBA" id="ARBA00022840"/>
    </source>
</evidence>
<dbReference type="InterPro" id="IPR017441">
    <property type="entry name" value="Protein_kinase_ATP_BS"/>
</dbReference>
<evidence type="ECO:0000313" key="6">
    <source>
        <dbReference type="Proteomes" id="UP000801492"/>
    </source>
</evidence>
<dbReference type="PANTHER" id="PTHR27001:SF931">
    <property type="entry name" value="OS11G0664100 PROTEIN"/>
    <property type="match status" value="1"/>
</dbReference>
<dbReference type="InterPro" id="IPR000719">
    <property type="entry name" value="Prot_kinase_dom"/>
</dbReference>
<feature type="domain" description="Protein kinase" evidence="4">
    <location>
        <begin position="83"/>
        <end position="275"/>
    </location>
</feature>
<evidence type="ECO:0000256" key="1">
    <source>
        <dbReference type="ARBA" id="ARBA00022741"/>
    </source>
</evidence>
<dbReference type="GO" id="GO:0004672">
    <property type="term" value="F:protein kinase activity"/>
    <property type="evidence" value="ECO:0007669"/>
    <property type="project" value="InterPro"/>
</dbReference>
<evidence type="ECO:0000313" key="5">
    <source>
        <dbReference type="EMBL" id="KAF2880646.1"/>
    </source>
</evidence>
<dbReference type="Proteomes" id="UP000801492">
    <property type="component" value="Unassembled WGS sequence"/>
</dbReference>
<dbReference type="GO" id="GO:0005524">
    <property type="term" value="F:ATP binding"/>
    <property type="evidence" value="ECO:0007669"/>
    <property type="project" value="UniProtKB-UniRule"/>
</dbReference>
<dbReference type="PROSITE" id="PS00107">
    <property type="entry name" value="PROTEIN_KINASE_ATP"/>
    <property type="match status" value="1"/>
</dbReference>
<keyword evidence="2 3" id="KW-0067">ATP-binding</keyword>
<gene>
    <name evidence="5" type="ORF">ILUMI_25540</name>
</gene>
<dbReference type="AlphaFoldDB" id="A0A8K0C8C3"/>
<evidence type="ECO:0000259" key="4">
    <source>
        <dbReference type="PROSITE" id="PS50011"/>
    </source>
</evidence>
<dbReference type="Gene3D" id="3.30.200.20">
    <property type="entry name" value="Phosphorylase Kinase, domain 1"/>
    <property type="match status" value="1"/>
</dbReference>
<organism evidence="5 6">
    <name type="scientific">Ignelater luminosus</name>
    <name type="common">Cucubano</name>
    <name type="synonym">Pyrophorus luminosus</name>
    <dbReference type="NCBI Taxonomy" id="2038154"/>
    <lineage>
        <taxon>Eukaryota</taxon>
        <taxon>Metazoa</taxon>
        <taxon>Ecdysozoa</taxon>
        <taxon>Arthropoda</taxon>
        <taxon>Hexapoda</taxon>
        <taxon>Insecta</taxon>
        <taxon>Pterygota</taxon>
        <taxon>Neoptera</taxon>
        <taxon>Endopterygota</taxon>
        <taxon>Coleoptera</taxon>
        <taxon>Polyphaga</taxon>
        <taxon>Elateriformia</taxon>
        <taxon>Elateroidea</taxon>
        <taxon>Elateridae</taxon>
        <taxon>Agrypninae</taxon>
        <taxon>Pyrophorini</taxon>
        <taxon>Ignelater</taxon>
    </lineage>
</organism>
<reference evidence="5" key="1">
    <citation type="submission" date="2019-08" db="EMBL/GenBank/DDBJ databases">
        <title>The genome of the North American firefly Photinus pyralis.</title>
        <authorList>
            <consortium name="Photinus pyralis genome working group"/>
            <person name="Fallon T.R."/>
            <person name="Sander Lower S.E."/>
            <person name="Weng J.-K."/>
        </authorList>
    </citation>
    <scope>NUCLEOTIDE SEQUENCE</scope>
    <source>
        <strain evidence="5">TRF0915ILg1</strain>
        <tissue evidence="5">Whole body</tissue>
    </source>
</reference>
<sequence length="275" mass="30678">MGLPSISSLLGDKSNETISQVPQISVLLRNDTSTLVSRSNSNAPRASPLPRLSLNTSMPNFIYSDLETATNYFDKTPYRNCQHAKGRFLGSGAFGSVYSGLNIIDKPIVVKRLYLDNVDIVKIDNPVTKQFRNEVEILSKYRHENLVSLVGYSCDGPTYCLLYDLYVTGGISRGEVSVKLDTFSFGVVLLELITGLEPINEHREGCDLVTHVEEICEEDSIAPLIDLKAGSWFAKHINFAEELYRIAVKCLETKRRKQPTVVEIMAKLIELVSEV</sequence>
<dbReference type="InterPro" id="IPR011009">
    <property type="entry name" value="Kinase-like_dom_sf"/>
</dbReference>
<dbReference type="Pfam" id="PF07714">
    <property type="entry name" value="PK_Tyr_Ser-Thr"/>
    <property type="match status" value="1"/>
</dbReference>
<dbReference type="OrthoDB" id="4062651at2759"/>
<protein>
    <recommendedName>
        <fullName evidence="4">Protein kinase domain-containing protein</fullName>
    </recommendedName>
</protein>
<evidence type="ECO:0000256" key="3">
    <source>
        <dbReference type="PROSITE-ProRule" id="PRU10141"/>
    </source>
</evidence>
<keyword evidence="6" id="KW-1185">Reference proteome</keyword>
<accession>A0A8K0C8C3</accession>
<comment type="caution">
    <text evidence="5">The sequence shown here is derived from an EMBL/GenBank/DDBJ whole genome shotgun (WGS) entry which is preliminary data.</text>
</comment>
<keyword evidence="1 3" id="KW-0547">Nucleotide-binding</keyword>